<dbReference type="InterPro" id="IPR011006">
    <property type="entry name" value="CheY-like_superfamily"/>
</dbReference>
<keyword evidence="1 5" id="KW-0378">Hydrolase</keyword>
<dbReference type="GO" id="GO:0004722">
    <property type="term" value="F:protein serine/threonine phosphatase activity"/>
    <property type="evidence" value="ECO:0007669"/>
    <property type="project" value="UniProtKB-EC"/>
</dbReference>
<dbReference type="InterPro" id="IPR036457">
    <property type="entry name" value="PPM-type-like_dom_sf"/>
</dbReference>
<gene>
    <name evidence="5" type="ORF">ACFHYQ_04465</name>
</gene>
<dbReference type="EC" id="3.1.3.16" evidence="5"/>
<reference evidence="5 6" key="1">
    <citation type="submission" date="2024-09" db="EMBL/GenBank/DDBJ databases">
        <authorList>
            <person name="Sun Q."/>
            <person name="Mori K."/>
        </authorList>
    </citation>
    <scope>NUCLEOTIDE SEQUENCE [LARGE SCALE GENOMIC DNA]</scope>
    <source>
        <strain evidence="5 6">TBRC 1851</strain>
    </source>
</reference>
<feature type="region of interest" description="Disordered" evidence="3">
    <location>
        <begin position="1"/>
        <end position="45"/>
    </location>
</feature>
<dbReference type="Gene3D" id="3.40.50.2300">
    <property type="match status" value="1"/>
</dbReference>
<dbReference type="Gene3D" id="3.60.40.10">
    <property type="entry name" value="PPM-type phosphatase domain"/>
    <property type="match status" value="1"/>
</dbReference>
<dbReference type="InterPro" id="IPR052016">
    <property type="entry name" value="Bact_Sigma-Reg"/>
</dbReference>
<comment type="caution">
    <text evidence="5">The sequence shown here is derived from an EMBL/GenBank/DDBJ whole genome shotgun (WGS) entry which is preliminary data.</text>
</comment>
<dbReference type="InterPro" id="IPR001789">
    <property type="entry name" value="Sig_transdc_resp-reg_receiver"/>
</dbReference>
<evidence type="ECO:0000256" key="3">
    <source>
        <dbReference type="SAM" id="MobiDB-lite"/>
    </source>
</evidence>
<dbReference type="PANTHER" id="PTHR43156:SF2">
    <property type="entry name" value="STAGE II SPORULATION PROTEIN E"/>
    <property type="match status" value="1"/>
</dbReference>
<keyword evidence="2" id="KW-0597">Phosphoprotein</keyword>
<dbReference type="RefSeq" id="WP_394299776.1">
    <property type="nucleotide sequence ID" value="NZ_JBHMQT010000005.1"/>
</dbReference>
<dbReference type="PROSITE" id="PS50110">
    <property type="entry name" value="RESPONSE_REGULATORY"/>
    <property type="match status" value="1"/>
</dbReference>
<keyword evidence="6" id="KW-1185">Reference proteome</keyword>
<dbReference type="EMBL" id="JBHMQT010000005">
    <property type="protein sequence ID" value="MFC0861547.1"/>
    <property type="molecule type" value="Genomic_DNA"/>
</dbReference>
<dbReference type="SUPFAM" id="SSF52172">
    <property type="entry name" value="CheY-like"/>
    <property type="match status" value="1"/>
</dbReference>
<sequence length="429" mass="45762">MPRAVGRSRTEQQPAAGPAQTSPDLRLSGSVGDGPERAEADEQPPLLLVEDDAGDALLVEELLADSGLEMRLQWVSSLEQALEWLADRQPGCILLDLHLPDAHGLQSLSDLRQHGEHIAIVVLTGLAEESVGLSAVAAGAQDYLVKGKVEPDLFGRAVRYAMQRKQAEQDAAALQAGRIHARENARLERGLLPVPLLRGAGDVDVVARYRPGRAQTLLGGDFYDVVQLADGSVHAMIGDVSGHGPDEAALGVGLRIAWRTLVLNGTFGPRQLRKLQELLIAERSSGQIYATMTSLVLSPDRRGATVMRAGHPGMLVRSPAGVELLVPPGGPALGMLPGVDDFPAHRMDLVPEAEIVLFTDGLYEGRIGSRERLGEDGLLVLARQSADLAPAAFVDSLLSRAEAMSENYGGLADDVALVHLQWSRDVSIP</sequence>
<dbReference type="InterPro" id="IPR001932">
    <property type="entry name" value="PPM-type_phosphatase-like_dom"/>
</dbReference>
<dbReference type="Proteomes" id="UP001589870">
    <property type="component" value="Unassembled WGS sequence"/>
</dbReference>
<evidence type="ECO:0000313" key="5">
    <source>
        <dbReference type="EMBL" id="MFC0861547.1"/>
    </source>
</evidence>
<feature type="modified residue" description="4-aspartylphosphate" evidence="2">
    <location>
        <position position="96"/>
    </location>
</feature>
<evidence type="ECO:0000259" key="4">
    <source>
        <dbReference type="PROSITE" id="PS50110"/>
    </source>
</evidence>
<accession>A0ABV6U0N1</accession>
<dbReference type="Pfam" id="PF07228">
    <property type="entry name" value="SpoIIE"/>
    <property type="match status" value="1"/>
</dbReference>
<organism evidence="5 6">
    <name type="scientific">Sphaerimonospora cavernae</name>
    <dbReference type="NCBI Taxonomy" id="1740611"/>
    <lineage>
        <taxon>Bacteria</taxon>
        <taxon>Bacillati</taxon>
        <taxon>Actinomycetota</taxon>
        <taxon>Actinomycetes</taxon>
        <taxon>Streptosporangiales</taxon>
        <taxon>Streptosporangiaceae</taxon>
        <taxon>Sphaerimonospora</taxon>
    </lineage>
</organism>
<feature type="domain" description="Response regulatory" evidence="4">
    <location>
        <begin position="45"/>
        <end position="161"/>
    </location>
</feature>
<dbReference type="CDD" id="cd00156">
    <property type="entry name" value="REC"/>
    <property type="match status" value="1"/>
</dbReference>
<dbReference type="PANTHER" id="PTHR43156">
    <property type="entry name" value="STAGE II SPORULATION PROTEIN E-RELATED"/>
    <property type="match status" value="1"/>
</dbReference>
<evidence type="ECO:0000256" key="2">
    <source>
        <dbReference type="PROSITE-ProRule" id="PRU00169"/>
    </source>
</evidence>
<dbReference type="SMART" id="SM00331">
    <property type="entry name" value="PP2C_SIG"/>
    <property type="match status" value="1"/>
</dbReference>
<evidence type="ECO:0000313" key="6">
    <source>
        <dbReference type="Proteomes" id="UP001589870"/>
    </source>
</evidence>
<evidence type="ECO:0000256" key="1">
    <source>
        <dbReference type="ARBA" id="ARBA00022801"/>
    </source>
</evidence>
<dbReference type="Pfam" id="PF00072">
    <property type="entry name" value="Response_reg"/>
    <property type="match status" value="1"/>
</dbReference>
<name>A0ABV6U0N1_9ACTN</name>
<dbReference type="SMART" id="SM00448">
    <property type="entry name" value="REC"/>
    <property type="match status" value="1"/>
</dbReference>
<protein>
    <submittedName>
        <fullName evidence="5">PP2C family protein-serine/threonine phosphatase</fullName>
        <ecNumber evidence="5">3.1.3.16</ecNumber>
    </submittedName>
</protein>
<proteinExistence type="predicted"/>